<evidence type="ECO:0000313" key="3">
    <source>
        <dbReference type="Proteomes" id="UP000294933"/>
    </source>
</evidence>
<gene>
    <name evidence="2" type="ORF">BD410DRAFT_782115</name>
</gene>
<feature type="compositionally biased region" description="Polar residues" evidence="1">
    <location>
        <begin position="338"/>
        <end position="373"/>
    </location>
</feature>
<accession>A0A4Y7QKG8</accession>
<feature type="compositionally biased region" description="Basic residues" evidence="1">
    <location>
        <begin position="444"/>
        <end position="454"/>
    </location>
</feature>
<proteinExistence type="predicted"/>
<feature type="compositionally biased region" description="Acidic residues" evidence="1">
    <location>
        <begin position="182"/>
        <end position="197"/>
    </location>
</feature>
<feature type="compositionally biased region" description="Low complexity" evidence="1">
    <location>
        <begin position="467"/>
        <end position="480"/>
    </location>
</feature>
<dbReference type="AlphaFoldDB" id="A0A4Y7QKG8"/>
<reference evidence="2 3" key="1">
    <citation type="submission" date="2018-06" db="EMBL/GenBank/DDBJ databases">
        <title>A transcriptomic atlas of mushroom development highlights an independent origin of complex multicellularity.</title>
        <authorList>
            <consortium name="DOE Joint Genome Institute"/>
            <person name="Krizsan K."/>
            <person name="Almasi E."/>
            <person name="Merenyi Z."/>
            <person name="Sahu N."/>
            <person name="Viragh M."/>
            <person name="Koszo T."/>
            <person name="Mondo S."/>
            <person name="Kiss B."/>
            <person name="Balint B."/>
            <person name="Kues U."/>
            <person name="Barry K."/>
            <person name="Hegedus J.C."/>
            <person name="Henrissat B."/>
            <person name="Johnson J."/>
            <person name="Lipzen A."/>
            <person name="Ohm R."/>
            <person name="Nagy I."/>
            <person name="Pangilinan J."/>
            <person name="Yan J."/>
            <person name="Xiong Y."/>
            <person name="Grigoriev I.V."/>
            <person name="Hibbett D.S."/>
            <person name="Nagy L.G."/>
        </authorList>
    </citation>
    <scope>NUCLEOTIDE SEQUENCE [LARGE SCALE GENOMIC DNA]</scope>
    <source>
        <strain evidence="2 3">SZMC22713</strain>
    </source>
</reference>
<keyword evidence="3" id="KW-1185">Reference proteome</keyword>
<feature type="compositionally biased region" description="Basic residues" evidence="1">
    <location>
        <begin position="210"/>
        <end position="221"/>
    </location>
</feature>
<dbReference type="VEuPathDB" id="FungiDB:BD410DRAFT_782115"/>
<protein>
    <submittedName>
        <fullName evidence="2">Uncharacterized protein</fullName>
    </submittedName>
</protein>
<feature type="compositionally biased region" description="Polar residues" evidence="1">
    <location>
        <begin position="292"/>
        <end position="302"/>
    </location>
</feature>
<sequence length="608" mass="68777">MSDDGAEEEEQPGWLYDDNAGGFVIAFGKYRDNPQPIRDCDVDWLTFCATRGRPSNYVRFVQAYHRFMAGKIDHDHENPGEYIVSFGRKHRGHPLQKVRDRKWLRWIIKQAYMKAKYPHFVTVVERFLHVDYQHFEVMRDIGERVDLPEYDSTNEVEDDDEDYEADIREDQSDSDSLVDFVVPDDDLGDAQSEDDNASDLADGSITPTTKSKRRLSTKRRSALSDDSDDSWYDEGHRTSRKRNGDSAFCVDDTHSKHDDSSYEESETRSSTSSSADDAASADSSNSSRSSTLQPEDSSTHNLGYTFRLGQQHVSRALEHHVNEATCTPRRGRHRRVTNADSNSQSECDETLYSTSGSRQTRGSVRKTFSTRDLGSSFRMGGHLRSFPDDGFGPWPSIKSKRKGKHSVGDDESDSGTEDERPAQMPRKRRRSPSRSISPTERRSPKTPRKPRRSPSRSVSPMKRRSRTSPSTRRFRSPSASEMGVGRGSPQGVRDTTPRSAIRRSKARKSGSFSASSSTTPQSMRRLGAPSSSSPVKRRLFLSHVEIPPTPHLDRTKYRSMKEIISSSPLRIENAASETRADECEALAVTPRKRNRSVRIVSSDDEDED</sequence>
<organism evidence="2 3">
    <name type="scientific">Rickenella mellea</name>
    <dbReference type="NCBI Taxonomy" id="50990"/>
    <lineage>
        <taxon>Eukaryota</taxon>
        <taxon>Fungi</taxon>
        <taxon>Dikarya</taxon>
        <taxon>Basidiomycota</taxon>
        <taxon>Agaricomycotina</taxon>
        <taxon>Agaricomycetes</taxon>
        <taxon>Hymenochaetales</taxon>
        <taxon>Rickenellaceae</taxon>
        <taxon>Rickenella</taxon>
    </lineage>
</organism>
<feature type="region of interest" description="Disordered" evidence="1">
    <location>
        <begin position="321"/>
        <end position="536"/>
    </location>
</feature>
<dbReference type="STRING" id="50990.A0A4Y7QKG8"/>
<feature type="compositionally biased region" description="Basic and acidic residues" evidence="1">
    <location>
        <begin position="251"/>
        <end position="260"/>
    </location>
</feature>
<feature type="compositionally biased region" description="Low complexity" evidence="1">
    <location>
        <begin position="268"/>
        <end position="291"/>
    </location>
</feature>
<name>A0A4Y7QKG8_9AGAM</name>
<dbReference type="OrthoDB" id="3058629at2759"/>
<evidence type="ECO:0000256" key="1">
    <source>
        <dbReference type="SAM" id="MobiDB-lite"/>
    </source>
</evidence>
<evidence type="ECO:0000313" key="2">
    <source>
        <dbReference type="EMBL" id="TDL28147.1"/>
    </source>
</evidence>
<feature type="region of interest" description="Disordered" evidence="1">
    <location>
        <begin position="167"/>
        <end position="302"/>
    </location>
</feature>
<dbReference type="Proteomes" id="UP000294933">
    <property type="component" value="Unassembled WGS sequence"/>
</dbReference>
<dbReference type="EMBL" id="ML170158">
    <property type="protein sequence ID" value="TDL28147.1"/>
    <property type="molecule type" value="Genomic_DNA"/>
</dbReference>